<evidence type="ECO:0000313" key="2">
    <source>
        <dbReference type="Proteomes" id="UP001162483"/>
    </source>
</evidence>
<dbReference type="EMBL" id="CATNWA010016546">
    <property type="protein sequence ID" value="CAI9593566.1"/>
    <property type="molecule type" value="Genomic_DNA"/>
</dbReference>
<name>A0ABN9FDB7_9NEOB</name>
<protein>
    <submittedName>
        <fullName evidence="1">Uncharacterized protein</fullName>
    </submittedName>
</protein>
<evidence type="ECO:0000313" key="1">
    <source>
        <dbReference type="EMBL" id="CAI9593566.1"/>
    </source>
</evidence>
<gene>
    <name evidence="1" type="ORF">SPARVUS_LOCUS11579330</name>
</gene>
<accession>A0ABN9FDB7</accession>
<comment type="caution">
    <text evidence="1">The sequence shown here is derived from an EMBL/GenBank/DDBJ whole genome shotgun (WGS) entry which is preliminary data.</text>
</comment>
<sequence>MEEREVGLRDKEVIDSGIFVVWRGEKCLDFDIRVEDSPRVVKLQILKLSVNLSNGFRGRVQ</sequence>
<keyword evidence="2" id="KW-1185">Reference proteome</keyword>
<proteinExistence type="predicted"/>
<reference evidence="1" key="1">
    <citation type="submission" date="2023-05" db="EMBL/GenBank/DDBJ databases">
        <authorList>
            <person name="Stuckert A."/>
        </authorList>
    </citation>
    <scope>NUCLEOTIDE SEQUENCE</scope>
</reference>
<dbReference type="Proteomes" id="UP001162483">
    <property type="component" value="Unassembled WGS sequence"/>
</dbReference>
<organism evidence="1 2">
    <name type="scientific">Staurois parvus</name>
    <dbReference type="NCBI Taxonomy" id="386267"/>
    <lineage>
        <taxon>Eukaryota</taxon>
        <taxon>Metazoa</taxon>
        <taxon>Chordata</taxon>
        <taxon>Craniata</taxon>
        <taxon>Vertebrata</taxon>
        <taxon>Euteleostomi</taxon>
        <taxon>Amphibia</taxon>
        <taxon>Batrachia</taxon>
        <taxon>Anura</taxon>
        <taxon>Neobatrachia</taxon>
        <taxon>Ranoidea</taxon>
        <taxon>Ranidae</taxon>
        <taxon>Staurois</taxon>
    </lineage>
</organism>